<organism evidence="3 4">
    <name type="scientific">Cyclobacterium plantarum</name>
    <dbReference type="NCBI Taxonomy" id="2716263"/>
    <lineage>
        <taxon>Bacteria</taxon>
        <taxon>Pseudomonadati</taxon>
        <taxon>Bacteroidota</taxon>
        <taxon>Cytophagia</taxon>
        <taxon>Cytophagales</taxon>
        <taxon>Cyclobacteriaceae</taxon>
        <taxon>Cyclobacterium</taxon>
    </lineage>
</organism>
<comment type="caution">
    <text evidence="3">The sequence shown here is derived from an EMBL/GenBank/DDBJ whole genome shotgun (WGS) entry which is preliminary data.</text>
</comment>
<dbReference type="Proteomes" id="UP000649799">
    <property type="component" value="Unassembled WGS sequence"/>
</dbReference>
<evidence type="ECO:0000256" key="1">
    <source>
        <dbReference type="SAM" id="SignalP"/>
    </source>
</evidence>
<sequence length="384" mass="44214">MNKKTRISNLIVFLLCLKSLISFGQTTTTPDNNNTSAEDNYYTLADFGRIEKIDAHVHLRTDFDTVFIGQAARDNFRLLNVSVYTSPSRTPEAQENFSLKLIGEFPEIVTYGTTFSLEGFTSSDWESETLDYLEKSIAKGAIAVKVWKNIGMELKNEKDELVMITDPAFDSILQLLVEKDITLLGHLGEPKNTWLPLEEMTVQGDREYFRENPRYHMYHFPDLPSYEEQISARDQLLANNPDLRFVGAHLGSLEYDVNELAKRLDSFPNMAVDMAERISHLQHQAVTNWKGVRNFIIQYQDRLIYGTDLRYGASDIQAKGLTKPEEISEHAHQVWLRHWQFFTGDEEMQVPKVTGSFKGLKLPKTVVDKIYRTNAETWYPGLRR</sequence>
<proteinExistence type="predicted"/>
<name>A0ABX0HCE6_9BACT</name>
<reference evidence="3 4" key="1">
    <citation type="submission" date="2020-03" db="EMBL/GenBank/DDBJ databases">
        <title>Cyclobacterium plantarum sp. nov., a marine bacterium isolated from a coastal-marine wetland.</title>
        <authorList>
            <person name="Sanchez-Porro C."/>
            <person name="Ventosa A."/>
            <person name="Amoozegar M."/>
        </authorList>
    </citation>
    <scope>NUCLEOTIDE SEQUENCE [LARGE SCALE GENOMIC DNA]</scope>
    <source>
        <strain evidence="3 4">GBPx2</strain>
    </source>
</reference>
<gene>
    <name evidence="3" type="ORF">G9Q97_14860</name>
</gene>
<dbReference type="Pfam" id="PF04909">
    <property type="entry name" value="Amidohydro_2"/>
    <property type="match status" value="1"/>
</dbReference>
<dbReference type="InterPro" id="IPR006680">
    <property type="entry name" value="Amidohydro-rel"/>
</dbReference>
<evidence type="ECO:0000313" key="4">
    <source>
        <dbReference type="Proteomes" id="UP000649799"/>
    </source>
</evidence>
<dbReference type="SUPFAM" id="SSF51556">
    <property type="entry name" value="Metallo-dependent hydrolases"/>
    <property type="match status" value="1"/>
</dbReference>
<keyword evidence="4" id="KW-1185">Reference proteome</keyword>
<evidence type="ECO:0000313" key="3">
    <source>
        <dbReference type="EMBL" id="NHE58091.1"/>
    </source>
</evidence>
<accession>A0ABX0HCE6</accession>
<evidence type="ECO:0000259" key="2">
    <source>
        <dbReference type="Pfam" id="PF04909"/>
    </source>
</evidence>
<keyword evidence="1" id="KW-0732">Signal</keyword>
<dbReference type="RefSeq" id="WP_166148169.1">
    <property type="nucleotide sequence ID" value="NZ_JAANYN010000006.1"/>
</dbReference>
<feature type="domain" description="Amidohydrolase-related" evidence="2">
    <location>
        <begin position="125"/>
        <end position="380"/>
    </location>
</feature>
<dbReference type="EMBL" id="JAANYN010000006">
    <property type="protein sequence ID" value="NHE58091.1"/>
    <property type="molecule type" value="Genomic_DNA"/>
</dbReference>
<feature type="chain" id="PRO_5047268397" evidence="1">
    <location>
        <begin position="25"/>
        <end position="384"/>
    </location>
</feature>
<dbReference type="Gene3D" id="3.20.20.140">
    <property type="entry name" value="Metal-dependent hydrolases"/>
    <property type="match status" value="1"/>
</dbReference>
<protein>
    <submittedName>
        <fullName evidence="3">Amidohydrolase family protein</fullName>
    </submittedName>
</protein>
<dbReference type="InterPro" id="IPR032466">
    <property type="entry name" value="Metal_Hydrolase"/>
</dbReference>
<feature type="signal peptide" evidence="1">
    <location>
        <begin position="1"/>
        <end position="24"/>
    </location>
</feature>